<dbReference type="Proteomes" id="UP000000600">
    <property type="component" value="Unassembled WGS sequence"/>
</dbReference>
<gene>
    <name evidence="1" type="ORF">GSPATT00012097001</name>
</gene>
<dbReference type="EMBL" id="CT868241">
    <property type="protein sequence ID" value="CAK76545.1"/>
    <property type="molecule type" value="Genomic_DNA"/>
</dbReference>
<dbReference type="KEGG" id="ptm:GSPATT00012097001"/>
<dbReference type="AlphaFoldDB" id="A0D0H8"/>
<evidence type="ECO:0000313" key="1">
    <source>
        <dbReference type="EMBL" id="CAK76545.1"/>
    </source>
</evidence>
<evidence type="ECO:0000313" key="2">
    <source>
        <dbReference type="Proteomes" id="UP000000600"/>
    </source>
</evidence>
<organism evidence="1 2">
    <name type="scientific">Paramecium tetraurelia</name>
    <dbReference type="NCBI Taxonomy" id="5888"/>
    <lineage>
        <taxon>Eukaryota</taxon>
        <taxon>Sar</taxon>
        <taxon>Alveolata</taxon>
        <taxon>Ciliophora</taxon>
        <taxon>Intramacronucleata</taxon>
        <taxon>Oligohymenophorea</taxon>
        <taxon>Peniculida</taxon>
        <taxon>Parameciidae</taxon>
        <taxon>Paramecium</taxon>
    </lineage>
</organism>
<dbReference type="InParanoid" id="A0D0H8"/>
<sequence>MKYDPAIRQQVLMLKIKSIKNPLLQKFLRMLLSKEKQLIDLIKFKQNQQTIDLVQDLIEMAIGTKISLVVVEILLFCAQALENCGQIELSIHLYNQTR</sequence>
<name>A0D0H8_PARTE</name>
<dbReference type="OrthoDB" id="293593at2759"/>
<protein>
    <submittedName>
        <fullName evidence="1">Uncharacterized protein</fullName>
    </submittedName>
</protein>
<reference evidence="1 2" key="1">
    <citation type="journal article" date="2006" name="Nature">
        <title>Global trends of whole-genome duplications revealed by the ciliate Paramecium tetraurelia.</title>
        <authorList>
            <consortium name="Genoscope"/>
            <person name="Aury J.-M."/>
            <person name="Jaillon O."/>
            <person name="Duret L."/>
            <person name="Noel B."/>
            <person name="Jubin C."/>
            <person name="Porcel B.M."/>
            <person name="Segurens B."/>
            <person name="Daubin V."/>
            <person name="Anthouard V."/>
            <person name="Aiach N."/>
            <person name="Arnaiz O."/>
            <person name="Billaut A."/>
            <person name="Beisson J."/>
            <person name="Blanc I."/>
            <person name="Bouhouche K."/>
            <person name="Camara F."/>
            <person name="Duharcourt S."/>
            <person name="Guigo R."/>
            <person name="Gogendeau D."/>
            <person name="Katinka M."/>
            <person name="Keller A.-M."/>
            <person name="Kissmehl R."/>
            <person name="Klotz C."/>
            <person name="Koll F."/>
            <person name="Le Moue A."/>
            <person name="Lepere C."/>
            <person name="Malinsky S."/>
            <person name="Nowacki M."/>
            <person name="Nowak J.K."/>
            <person name="Plattner H."/>
            <person name="Poulain J."/>
            <person name="Ruiz F."/>
            <person name="Serrano V."/>
            <person name="Zagulski M."/>
            <person name="Dessen P."/>
            <person name="Betermier M."/>
            <person name="Weissenbach J."/>
            <person name="Scarpelli C."/>
            <person name="Schachter V."/>
            <person name="Sperling L."/>
            <person name="Meyer E."/>
            <person name="Cohen J."/>
            <person name="Wincker P."/>
        </authorList>
    </citation>
    <scope>NUCLEOTIDE SEQUENCE [LARGE SCALE GENOMIC DNA]</scope>
    <source>
        <strain evidence="1 2">Stock d4-2</strain>
    </source>
</reference>
<dbReference type="GeneID" id="5029726"/>
<dbReference type="HOGENOM" id="CLU_2338094_0_0_1"/>
<accession>A0D0H8</accession>
<proteinExistence type="predicted"/>
<dbReference type="RefSeq" id="XP_001443942.1">
    <property type="nucleotide sequence ID" value="XM_001443905.1"/>
</dbReference>
<keyword evidence="2" id="KW-1185">Reference proteome</keyword>